<evidence type="ECO:0000256" key="3">
    <source>
        <dbReference type="ARBA" id="ARBA00024867"/>
    </source>
</evidence>
<dbReference type="InterPro" id="IPR050595">
    <property type="entry name" value="Bact_response_regulator"/>
</dbReference>
<dbReference type="SMART" id="SM00448">
    <property type="entry name" value="REC"/>
    <property type="match status" value="1"/>
</dbReference>
<dbReference type="Gene3D" id="3.40.50.2300">
    <property type="match status" value="1"/>
</dbReference>
<dbReference type="InterPro" id="IPR001789">
    <property type="entry name" value="Sig_transdc_resp-reg_receiver"/>
</dbReference>
<feature type="modified residue" description="4-aspartylphosphate" evidence="4">
    <location>
        <position position="52"/>
    </location>
</feature>
<dbReference type="PANTHER" id="PTHR44591:SF25">
    <property type="entry name" value="CHEMOTAXIS TWO-COMPONENT RESPONSE REGULATOR"/>
    <property type="match status" value="1"/>
</dbReference>
<name>A0ABR7T5L4_HELCL</name>
<evidence type="ECO:0000313" key="6">
    <source>
        <dbReference type="EMBL" id="MBC9785303.1"/>
    </source>
</evidence>
<accession>A0ABR7T5L4</accession>
<organism evidence="6 7">
    <name type="scientific">Heliobacterium chlorum</name>
    <dbReference type="NCBI Taxonomy" id="2698"/>
    <lineage>
        <taxon>Bacteria</taxon>
        <taxon>Bacillati</taxon>
        <taxon>Bacillota</taxon>
        <taxon>Clostridia</taxon>
        <taxon>Eubacteriales</taxon>
        <taxon>Heliobacteriaceae</taxon>
        <taxon>Heliobacterium</taxon>
    </lineage>
</organism>
<dbReference type="Pfam" id="PF00072">
    <property type="entry name" value="Response_reg"/>
    <property type="match status" value="1"/>
</dbReference>
<evidence type="ECO:0000313" key="7">
    <source>
        <dbReference type="Proteomes" id="UP000617402"/>
    </source>
</evidence>
<dbReference type="PANTHER" id="PTHR44591">
    <property type="entry name" value="STRESS RESPONSE REGULATOR PROTEIN 1"/>
    <property type="match status" value="1"/>
</dbReference>
<keyword evidence="2 4" id="KW-0597">Phosphoprotein</keyword>
<feature type="domain" description="Response regulatory" evidence="5">
    <location>
        <begin position="3"/>
        <end position="119"/>
    </location>
</feature>
<evidence type="ECO:0000256" key="1">
    <source>
        <dbReference type="ARBA" id="ARBA00018672"/>
    </source>
</evidence>
<protein>
    <recommendedName>
        <fullName evidence="1">Stage 0 sporulation protein A homolog</fullName>
    </recommendedName>
</protein>
<evidence type="ECO:0000259" key="5">
    <source>
        <dbReference type="PROSITE" id="PS50110"/>
    </source>
</evidence>
<comment type="function">
    <text evidence="3">May play the central regulatory role in sporulation. It may be an element of the effector pathway responsible for the activation of sporulation genes in response to nutritional stress. Spo0A may act in concert with spo0H (a sigma factor) to control the expression of some genes that are critical to the sporulation process.</text>
</comment>
<comment type="caution">
    <text evidence="6">The sequence shown here is derived from an EMBL/GenBank/DDBJ whole genome shotgun (WGS) entry which is preliminary data.</text>
</comment>
<sequence length="127" mass="14294">MARILVVDDSAMVRKYHAFVLTSLGFEVFQSEDGCLALETMLKESLDLIITDINMPRMDGFQFIAEIRSMPAYRETPVIIVTTQDHQEDADRGVKVGANVYFIKPTEPEKLVDSVRRLLDGKSGKEA</sequence>
<evidence type="ECO:0000256" key="2">
    <source>
        <dbReference type="ARBA" id="ARBA00022553"/>
    </source>
</evidence>
<keyword evidence="7" id="KW-1185">Reference proteome</keyword>
<gene>
    <name evidence="6" type="ORF">H1S01_12365</name>
</gene>
<dbReference type="InterPro" id="IPR011006">
    <property type="entry name" value="CheY-like_superfamily"/>
</dbReference>
<dbReference type="SUPFAM" id="SSF52172">
    <property type="entry name" value="CheY-like"/>
    <property type="match status" value="1"/>
</dbReference>
<dbReference type="EMBL" id="JACVHF010000012">
    <property type="protein sequence ID" value="MBC9785303.1"/>
    <property type="molecule type" value="Genomic_DNA"/>
</dbReference>
<evidence type="ECO:0000256" key="4">
    <source>
        <dbReference type="PROSITE-ProRule" id="PRU00169"/>
    </source>
</evidence>
<proteinExistence type="predicted"/>
<reference evidence="6 7" key="1">
    <citation type="submission" date="2020-07" db="EMBL/GenBank/DDBJ databases">
        <title>Draft whole-genome sequence of Heliobacterium chlorum DSM 3682, type strain.</title>
        <authorList>
            <person name="Kyndt J.A."/>
            <person name="Meyer T.E."/>
            <person name="Imhoff J.F."/>
        </authorList>
    </citation>
    <scope>NUCLEOTIDE SEQUENCE [LARGE SCALE GENOMIC DNA]</scope>
    <source>
        <strain evidence="6 7">DSM 3682</strain>
    </source>
</reference>
<dbReference type="PROSITE" id="PS50110">
    <property type="entry name" value="RESPONSE_REGULATORY"/>
    <property type="match status" value="1"/>
</dbReference>
<dbReference type="Proteomes" id="UP000617402">
    <property type="component" value="Unassembled WGS sequence"/>
</dbReference>
<dbReference type="RefSeq" id="WP_155476537.1">
    <property type="nucleotide sequence ID" value="NZ_JACVHF010000012.1"/>
</dbReference>